<dbReference type="SUPFAM" id="SSF52156">
    <property type="entry name" value="Initiation factor IF2/eIF5b, domain 3"/>
    <property type="match status" value="1"/>
</dbReference>
<dbReference type="GO" id="GO:0003924">
    <property type="term" value="F:GTPase activity"/>
    <property type="evidence" value="ECO:0007669"/>
    <property type="project" value="InterPro"/>
</dbReference>
<dbReference type="Gene3D" id="3.40.50.300">
    <property type="entry name" value="P-loop containing nucleotide triphosphate hydrolases"/>
    <property type="match status" value="1"/>
</dbReference>
<dbReference type="FunFam" id="2.40.30.10:FF:000007">
    <property type="entry name" value="Translation initiation factor IF-2"/>
    <property type="match status" value="1"/>
</dbReference>
<dbReference type="InterPro" id="IPR053905">
    <property type="entry name" value="EF-G-like_DII"/>
</dbReference>
<comment type="similarity">
    <text evidence="1">Belongs to the TRAFAC class translation factor GTPase superfamily. Classic translation factor GTPase family. IF-2 subfamily.</text>
</comment>
<evidence type="ECO:0000313" key="8">
    <source>
        <dbReference type="EMBL" id="TKR61827.1"/>
    </source>
</evidence>
<evidence type="ECO:0000256" key="5">
    <source>
        <dbReference type="ARBA" id="ARBA00023134"/>
    </source>
</evidence>
<comment type="function">
    <text evidence="6">One of the essential components for the initiation of protein synthesis. Protects formylmethionyl-tRNA from spontaneous hydrolysis and promotes its binding to the 30S ribosomal subunits. Also involved in the hydrolysis of GTP during the formation of the 70S ribosomal complex.</text>
</comment>
<dbReference type="InterPro" id="IPR009000">
    <property type="entry name" value="Transl_B-barrel_sf"/>
</dbReference>
<dbReference type="GO" id="GO:0005737">
    <property type="term" value="C:cytoplasm"/>
    <property type="evidence" value="ECO:0007669"/>
    <property type="project" value="TreeGrafter"/>
</dbReference>
<keyword evidence="3" id="KW-0547">Nucleotide-binding</keyword>
<organism evidence="8 9">
    <name type="scientific">Steinernema carpocapsae</name>
    <name type="common">Entomopathogenic nematode</name>
    <dbReference type="NCBI Taxonomy" id="34508"/>
    <lineage>
        <taxon>Eukaryota</taxon>
        <taxon>Metazoa</taxon>
        <taxon>Ecdysozoa</taxon>
        <taxon>Nematoda</taxon>
        <taxon>Chromadorea</taxon>
        <taxon>Rhabditida</taxon>
        <taxon>Tylenchina</taxon>
        <taxon>Panagrolaimomorpha</taxon>
        <taxon>Strongyloidoidea</taxon>
        <taxon>Steinernematidae</taxon>
        <taxon>Steinernema</taxon>
    </lineage>
</organism>
<dbReference type="InterPro" id="IPR044145">
    <property type="entry name" value="IF2_II"/>
</dbReference>
<evidence type="ECO:0000256" key="1">
    <source>
        <dbReference type="ARBA" id="ARBA00007733"/>
    </source>
</evidence>
<proteinExistence type="inferred from homology"/>
<dbReference type="FunFam" id="3.40.50.10050:FF:000001">
    <property type="entry name" value="Translation initiation factor IF-2"/>
    <property type="match status" value="1"/>
</dbReference>
<dbReference type="InterPro" id="IPR005225">
    <property type="entry name" value="Small_GTP-bd"/>
</dbReference>
<evidence type="ECO:0000256" key="4">
    <source>
        <dbReference type="ARBA" id="ARBA00022917"/>
    </source>
</evidence>
<evidence type="ECO:0000256" key="6">
    <source>
        <dbReference type="ARBA" id="ARBA00025162"/>
    </source>
</evidence>
<keyword evidence="4" id="KW-0648">Protein biosynthesis</keyword>
<dbReference type="Proteomes" id="UP000298663">
    <property type="component" value="Unassembled WGS sequence"/>
</dbReference>
<evidence type="ECO:0000256" key="2">
    <source>
        <dbReference type="ARBA" id="ARBA00022540"/>
    </source>
</evidence>
<evidence type="ECO:0000256" key="3">
    <source>
        <dbReference type="ARBA" id="ARBA00022741"/>
    </source>
</evidence>
<dbReference type="CDD" id="cd01887">
    <property type="entry name" value="IF2_eIF5B"/>
    <property type="match status" value="1"/>
</dbReference>
<dbReference type="CDD" id="cd03702">
    <property type="entry name" value="IF2_mtIF2_II"/>
    <property type="match status" value="1"/>
</dbReference>
<feature type="domain" description="Tr-type G" evidence="7">
    <location>
        <begin position="156"/>
        <end position="331"/>
    </location>
</feature>
<dbReference type="EMBL" id="AZBU02000011">
    <property type="protein sequence ID" value="TKR61827.1"/>
    <property type="molecule type" value="Genomic_DNA"/>
</dbReference>
<dbReference type="Pfam" id="PF22042">
    <property type="entry name" value="EF-G_D2"/>
    <property type="match status" value="1"/>
</dbReference>
<reference evidence="8 9" key="2">
    <citation type="journal article" date="2019" name="G3 (Bethesda)">
        <title>Hybrid Assembly of the Genome of the Entomopathogenic Nematode Steinernema carpocapsae Identifies the X-Chromosome.</title>
        <authorList>
            <person name="Serra L."/>
            <person name="Macchietto M."/>
            <person name="Macias-Munoz A."/>
            <person name="McGill C.J."/>
            <person name="Rodriguez I.M."/>
            <person name="Rodriguez B."/>
            <person name="Murad R."/>
            <person name="Mortazavi A."/>
        </authorList>
    </citation>
    <scope>NUCLEOTIDE SEQUENCE [LARGE SCALE GENOMIC DNA]</scope>
    <source>
        <strain evidence="8 9">ALL</strain>
    </source>
</reference>
<dbReference type="AlphaFoldDB" id="A0A4U5LZR6"/>
<dbReference type="PROSITE" id="PS51722">
    <property type="entry name" value="G_TR_2"/>
    <property type="match status" value="1"/>
</dbReference>
<comment type="caution">
    <text evidence="8">The sequence shown here is derived from an EMBL/GenBank/DDBJ whole genome shotgun (WGS) entry which is preliminary data.</text>
</comment>
<sequence>MQRSRFLVSPLLRLQHLRRPTTLPAAISALHTTPAVYGKRQRKRTSLVEAIELKTKTKKRIVDIYTDTTIGELAMALEASTDEIADQLLEMDPKLLDKVGQGKKLENLALDLKEVVQIVASYDCKPRTVSRPRVIEEEDDAELEPLPDLSTLKCEPRPPCVTIMGHVDHGKTTLLDCLRSSRIVEGEFGGITQHIGAFSVSLKKSKKQVTFLDTPGHAAFGQMRSRGAQVTDIVVLVVAADDGVKEQTVESIKYAREAGVAIVVAINKCDRPNADPARAKRSLLAHDIVPEELGGDIQTIEISALHGKNVDALQEALLLQADLLDLKSTPKGPVEGVVVESTHVQGIGNVCTMIVQRGTLKKGSIVVAGDCWGRVKSMTDEFGKPLKQAGPSCPVRIAGWRDDLPSPGDQIRQVDSEQIAQKITAARKRRQMEEKAENDWSAIEAKREAEREVYVENRMKKLGRGFLYGSTLRMLVHKEKQFQKEGERTHPLLRIMIRSDVDGTLEAILNVIETYDSDDQCELQLVDFDVGAPDAKVVEMAAETNAIIYCFNTKIPPAVKQLANEKGVRIEPHNIIYRLVESVKNELSALIPDREELKQVGEGHVLKEFMITDRARKKQPVAGVLVDWGVFNKDHIFRIIRGSTTLYEGGIESMKAGTEVVTSAKTNTEVGLALQNKDVRFEEDDVVEVLEKVQVPQFVNWSPRGF</sequence>
<dbReference type="GO" id="GO:0005525">
    <property type="term" value="F:GTP binding"/>
    <property type="evidence" value="ECO:0007669"/>
    <property type="project" value="UniProtKB-KW"/>
</dbReference>
<dbReference type="Pfam" id="PF00009">
    <property type="entry name" value="GTP_EFTU"/>
    <property type="match status" value="1"/>
</dbReference>
<dbReference type="NCBIfam" id="TIGR00231">
    <property type="entry name" value="small_GTP"/>
    <property type="match status" value="1"/>
</dbReference>
<protein>
    <recommendedName>
        <fullName evidence="7">Tr-type G domain-containing protein</fullName>
    </recommendedName>
</protein>
<dbReference type="Gene3D" id="2.40.30.10">
    <property type="entry name" value="Translation factors"/>
    <property type="match status" value="2"/>
</dbReference>
<evidence type="ECO:0000313" key="9">
    <source>
        <dbReference type="Proteomes" id="UP000298663"/>
    </source>
</evidence>
<gene>
    <name evidence="8" type="ORF">L596_028882</name>
</gene>
<evidence type="ECO:0000259" key="7">
    <source>
        <dbReference type="PROSITE" id="PS51722"/>
    </source>
</evidence>
<dbReference type="Gene3D" id="3.40.50.10050">
    <property type="entry name" value="Translation initiation factor IF- 2, domain 3"/>
    <property type="match status" value="1"/>
</dbReference>
<dbReference type="InterPro" id="IPR023115">
    <property type="entry name" value="TIF_IF2_dom3"/>
</dbReference>
<dbReference type="FunFam" id="3.40.50.300:FF:000019">
    <property type="entry name" value="Translation initiation factor IF-2"/>
    <property type="match status" value="1"/>
</dbReference>
<dbReference type="OrthoDB" id="361630at2759"/>
<keyword evidence="2" id="KW-0396">Initiation factor</keyword>
<dbReference type="PANTHER" id="PTHR43381:SF20">
    <property type="entry name" value="TRANSLATION INITIATION FACTOR IF-2, MITOCHONDRIAL"/>
    <property type="match status" value="1"/>
</dbReference>
<dbReference type="InterPro" id="IPR027417">
    <property type="entry name" value="P-loop_NTPase"/>
</dbReference>
<keyword evidence="9" id="KW-1185">Reference proteome</keyword>
<dbReference type="InterPro" id="IPR036925">
    <property type="entry name" value="TIF_IF2_dom3_sf"/>
</dbReference>
<dbReference type="PANTHER" id="PTHR43381">
    <property type="entry name" value="TRANSLATION INITIATION FACTOR IF-2-RELATED"/>
    <property type="match status" value="1"/>
</dbReference>
<dbReference type="SUPFAM" id="SSF52540">
    <property type="entry name" value="P-loop containing nucleoside triphosphate hydrolases"/>
    <property type="match status" value="1"/>
</dbReference>
<name>A0A4U5LZR6_STECR</name>
<dbReference type="InterPro" id="IPR015760">
    <property type="entry name" value="TIF_IF2"/>
</dbReference>
<dbReference type="SUPFAM" id="SSF50447">
    <property type="entry name" value="Translation proteins"/>
    <property type="match status" value="2"/>
</dbReference>
<dbReference type="InterPro" id="IPR000795">
    <property type="entry name" value="T_Tr_GTP-bd_dom"/>
</dbReference>
<dbReference type="GO" id="GO:0003743">
    <property type="term" value="F:translation initiation factor activity"/>
    <property type="evidence" value="ECO:0007669"/>
    <property type="project" value="UniProtKB-KW"/>
</dbReference>
<dbReference type="STRING" id="34508.A0A4U5LZR6"/>
<accession>A0A4U5LZR6</accession>
<dbReference type="Pfam" id="PF11987">
    <property type="entry name" value="IF-2"/>
    <property type="match status" value="1"/>
</dbReference>
<keyword evidence="5" id="KW-0342">GTP-binding</keyword>
<reference evidence="8 9" key="1">
    <citation type="journal article" date="2015" name="Genome Biol.">
        <title>Comparative genomics of Steinernema reveals deeply conserved gene regulatory networks.</title>
        <authorList>
            <person name="Dillman A.R."/>
            <person name="Macchietto M."/>
            <person name="Porter C.F."/>
            <person name="Rogers A."/>
            <person name="Williams B."/>
            <person name="Antoshechkin I."/>
            <person name="Lee M.M."/>
            <person name="Goodwin Z."/>
            <person name="Lu X."/>
            <person name="Lewis E.E."/>
            <person name="Goodrich-Blair H."/>
            <person name="Stock S.P."/>
            <person name="Adams B.J."/>
            <person name="Sternberg P.W."/>
            <person name="Mortazavi A."/>
        </authorList>
    </citation>
    <scope>NUCLEOTIDE SEQUENCE [LARGE SCALE GENOMIC DNA]</scope>
    <source>
        <strain evidence="8 9">ALL</strain>
    </source>
</reference>